<feature type="region of interest" description="Disordered" evidence="1">
    <location>
        <begin position="522"/>
        <end position="623"/>
    </location>
</feature>
<feature type="compositionally biased region" description="Polar residues" evidence="1">
    <location>
        <begin position="550"/>
        <end position="560"/>
    </location>
</feature>
<name>A0A921ZNK7_MANSE</name>
<feature type="compositionally biased region" description="Polar residues" evidence="1">
    <location>
        <begin position="482"/>
        <end position="492"/>
    </location>
</feature>
<reference evidence="2" key="2">
    <citation type="submission" date="2020-12" db="EMBL/GenBank/DDBJ databases">
        <authorList>
            <person name="Kanost M."/>
        </authorList>
    </citation>
    <scope>NUCLEOTIDE SEQUENCE</scope>
</reference>
<feature type="region of interest" description="Disordered" evidence="1">
    <location>
        <begin position="231"/>
        <end position="258"/>
    </location>
</feature>
<dbReference type="EMBL" id="JH668737">
    <property type="protein sequence ID" value="KAG6461338.1"/>
    <property type="molecule type" value="Genomic_DNA"/>
</dbReference>
<feature type="compositionally biased region" description="Polar residues" evidence="1">
    <location>
        <begin position="589"/>
        <end position="598"/>
    </location>
</feature>
<dbReference type="Proteomes" id="UP000791440">
    <property type="component" value="Unassembled WGS sequence"/>
</dbReference>
<feature type="compositionally biased region" description="Polar residues" evidence="1">
    <location>
        <begin position="567"/>
        <end position="580"/>
    </location>
</feature>
<sequence>MEFSFQRQFQNDKFRYYEQSSYDSPGPSRLNRNFARFYDDPADEQDYIPLNSARKRPANDSWPRGSGAKRFGSRGGGVVQSFGSRLGPRPAQSQTNATQAGPSRQPANARKRARPDSPPPVILPQKDAKNKPTNKDREKYTLRPDREPSTALNGLLELGVGFLLKQMKQKFANSQQYGRTVTRLYYTRRLKKALRTRIRKIIMNKYVDNYVEIVDQYRKRFPMRTDKELVDAASKGEIREPPTGAEPDPSTEAPRAGMPCPNFFKKRMQRYVGAKLRKMFNEIREMYNPPIEESCELGGVDTEKPVNVPTKEQGKKKKWKIDLAALIHDRTRSAIQYYIPILTTILNMDPEYISTKASLLATTLKMDPTVSGEVVTGDLEEPETMQICDDPEPTQFFAKVRGLPNLPDREVMRPFLDSFKPQAVKTHKKMKNLLIVTFWDKDSFYKFLSQDGAKVGKCTLDIKISGKVNPVQSQKNEENENVDTGTDNQPSESNEKDAVAIELSNQIVDLLSSIRREDEQATINERIRSDPKEEENEKCTKEENGKEPQTENIVESSKNINECGEQNEVNNPNDEQNEPTAENIDEATDNLQTANSDSAIEDNVNVGTNDVTKDSSANEETKE</sequence>
<evidence type="ECO:0000313" key="2">
    <source>
        <dbReference type="EMBL" id="KAG6461338.1"/>
    </source>
</evidence>
<feature type="region of interest" description="Disordered" evidence="1">
    <location>
        <begin position="14"/>
        <end position="148"/>
    </location>
</feature>
<feature type="compositionally biased region" description="Basic and acidic residues" evidence="1">
    <location>
        <begin position="126"/>
        <end position="148"/>
    </location>
</feature>
<comment type="caution">
    <text evidence="2">The sequence shown here is derived from an EMBL/GenBank/DDBJ whole genome shotgun (WGS) entry which is preliminary data.</text>
</comment>
<dbReference type="AlphaFoldDB" id="A0A921ZNK7"/>
<feature type="region of interest" description="Disordered" evidence="1">
    <location>
        <begin position="471"/>
        <end position="495"/>
    </location>
</feature>
<feature type="compositionally biased region" description="Basic and acidic residues" evidence="1">
    <location>
        <begin position="231"/>
        <end position="240"/>
    </location>
</feature>
<evidence type="ECO:0000256" key="1">
    <source>
        <dbReference type="SAM" id="MobiDB-lite"/>
    </source>
</evidence>
<protein>
    <submittedName>
        <fullName evidence="2">Uncharacterized protein</fullName>
    </submittedName>
</protein>
<accession>A0A921ZNK7</accession>
<gene>
    <name evidence="2" type="ORF">O3G_MSEX012569</name>
</gene>
<feature type="compositionally biased region" description="Polar residues" evidence="1">
    <location>
        <begin position="91"/>
        <end position="106"/>
    </location>
</feature>
<keyword evidence="3" id="KW-1185">Reference proteome</keyword>
<evidence type="ECO:0000313" key="3">
    <source>
        <dbReference type="Proteomes" id="UP000791440"/>
    </source>
</evidence>
<reference evidence="2" key="1">
    <citation type="journal article" date="2016" name="Insect Biochem. Mol. Biol.">
        <title>Multifaceted biological insights from a draft genome sequence of the tobacco hornworm moth, Manduca sexta.</title>
        <authorList>
            <person name="Kanost M.R."/>
            <person name="Arrese E.L."/>
            <person name="Cao X."/>
            <person name="Chen Y.R."/>
            <person name="Chellapilla S."/>
            <person name="Goldsmith M.R."/>
            <person name="Grosse-Wilde E."/>
            <person name="Heckel D.G."/>
            <person name="Herndon N."/>
            <person name="Jiang H."/>
            <person name="Papanicolaou A."/>
            <person name="Qu J."/>
            <person name="Soulages J.L."/>
            <person name="Vogel H."/>
            <person name="Walters J."/>
            <person name="Waterhouse R.M."/>
            <person name="Ahn S.J."/>
            <person name="Almeida F.C."/>
            <person name="An C."/>
            <person name="Aqrawi P."/>
            <person name="Bretschneider A."/>
            <person name="Bryant W.B."/>
            <person name="Bucks S."/>
            <person name="Chao H."/>
            <person name="Chevignon G."/>
            <person name="Christen J.M."/>
            <person name="Clarke D.F."/>
            <person name="Dittmer N.T."/>
            <person name="Ferguson L.C.F."/>
            <person name="Garavelou S."/>
            <person name="Gordon K.H.J."/>
            <person name="Gunaratna R.T."/>
            <person name="Han Y."/>
            <person name="Hauser F."/>
            <person name="He Y."/>
            <person name="Heidel-Fischer H."/>
            <person name="Hirsh A."/>
            <person name="Hu Y."/>
            <person name="Jiang H."/>
            <person name="Kalra D."/>
            <person name="Klinner C."/>
            <person name="Konig C."/>
            <person name="Kovar C."/>
            <person name="Kroll A.R."/>
            <person name="Kuwar S.S."/>
            <person name="Lee S.L."/>
            <person name="Lehman R."/>
            <person name="Li K."/>
            <person name="Li Z."/>
            <person name="Liang H."/>
            <person name="Lovelace S."/>
            <person name="Lu Z."/>
            <person name="Mansfield J.H."/>
            <person name="McCulloch K.J."/>
            <person name="Mathew T."/>
            <person name="Morton B."/>
            <person name="Muzny D.M."/>
            <person name="Neunemann D."/>
            <person name="Ongeri F."/>
            <person name="Pauchet Y."/>
            <person name="Pu L.L."/>
            <person name="Pyrousis I."/>
            <person name="Rao X.J."/>
            <person name="Redding A."/>
            <person name="Roesel C."/>
            <person name="Sanchez-Gracia A."/>
            <person name="Schaack S."/>
            <person name="Shukla A."/>
            <person name="Tetreau G."/>
            <person name="Wang Y."/>
            <person name="Xiong G.H."/>
            <person name="Traut W."/>
            <person name="Walsh T.K."/>
            <person name="Worley K.C."/>
            <person name="Wu D."/>
            <person name="Wu W."/>
            <person name="Wu Y.Q."/>
            <person name="Zhang X."/>
            <person name="Zou Z."/>
            <person name="Zucker H."/>
            <person name="Briscoe A.D."/>
            <person name="Burmester T."/>
            <person name="Clem R.J."/>
            <person name="Feyereisen R."/>
            <person name="Grimmelikhuijzen C.J.P."/>
            <person name="Hamodrakas S.J."/>
            <person name="Hansson B.S."/>
            <person name="Huguet E."/>
            <person name="Jermiin L.S."/>
            <person name="Lan Q."/>
            <person name="Lehman H.K."/>
            <person name="Lorenzen M."/>
            <person name="Merzendorfer H."/>
            <person name="Michalopoulos I."/>
            <person name="Morton D.B."/>
            <person name="Muthukrishnan S."/>
            <person name="Oakeshott J.G."/>
            <person name="Palmer W."/>
            <person name="Park Y."/>
            <person name="Passarelli A.L."/>
            <person name="Rozas J."/>
            <person name="Schwartz L.M."/>
            <person name="Smith W."/>
            <person name="Southgate A."/>
            <person name="Vilcinskas A."/>
            <person name="Vogt R."/>
            <person name="Wang P."/>
            <person name="Werren J."/>
            <person name="Yu X.Q."/>
            <person name="Zhou J.J."/>
            <person name="Brown S.J."/>
            <person name="Scherer S.E."/>
            <person name="Richards S."/>
            <person name="Blissard G.W."/>
        </authorList>
    </citation>
    <scope>NUCLEOTIDE SEQUENCE</scope>
</reference>
<proteinExistence type="predicted"/>
<organism evidence="2 3">
    <name type="scientific">Manduca sexta</name>
    <name type="common">Tobacco hawkmoth</name>
    <name type="synonym">Tobacco hornworm</name>
    <dbReference type="NCBI Taxonomy" id="7130"/>
    <lineage>
        <taxon>Eukaryota</taxon>
        <taxon>Metazoa</taxon>
        <taxon>Ecdysozoa</taxon>
        <taxon>Arthropoda</taxon>
        <taxon>Hexapoda</taxon>
        <taxon>Insecta</taxon>
        <taxon>Pterygota</taxon>
        <taxon>Neoptera</taxon>
        <taxon>Endopterygota</taxon>
        <taxon>Lepidoptera</taxon>
        <taxon>Glossata</taxon>
        <taxon>Ditrysia</taxon>
        <taxon>Bombycoidea</taxon>
        <taxon>Sphingidae</taxon>
        <taxon>Sphinginae</taxon>
        <taxon>Sphingini</taxon>
        <taxon>Manduca</taxon>
    </lineage>
</organism>
<feature type="compositionally biased region" description="Basic and acidic residues" evidence="1">
    <location>
        <begin position="522"/>
        <end position="549"/>
    </location>
</feature>